<keyword evidence="5" id="KW-1015">Disulfide bond</keyword>
<sequence>MIRKSIFNAAIALEEFALNYGKNNLTDGNSSVKIDSHKLVLVIQKADRENAGEFYPRNQELQATMKLSCASFVNNGIIVNKVSVVVGIFYKDLHEILFIDQSFTIQTGNTRYLDSGIMAMAMDPKPEKLQENVILNFRNLNVHEGERICMFWSGLNESSGGFSETGCYEVASESNSEETVCSCDHLTHFAVLVDYNGSPGLTEGDETILEIITYVGLGLSILGILLTILLYAFLTDIWQPLSQIRLSLSVALGAGQIIFLAGRNATENKASCITAAAFLQYFLMAAFCWMFVEGIYFYLFIVKVYNINTKMHMYHIISWAKHFDNLPSYEGDEHINPTNGERKPYAAYTGILIFVLHCVRNSQIRESLNRKMSVICSPAADHGNSVKKGSRVNPDAVSNMWVVKMHSFKE</sequence>
<dbReference type="InterPro" id="IPR000832">
    <property type="entry name" value="GPCR_2_secretin-like"/>
</dbReference>
<feature type="transmembrane region" description="Helical" evidence="6">
    <location>
        <begin position="246"/>
        <end position="266"/>
    </location>
</feature>
<keyword evidence="9" id="KW-0675">Receptor</keyword>
<dbReference type="InterPro" id="IPR000203">
    <property type="entry name" value="GPS"/>
</dbReference>
<dbReference type="Proteomes" id="UP000225706">
    <property type="component" value="Unassembled WGS sequence"/>
</dbReference>
<name>A0A2B4RIV8_STYPI</name>
<dbReference type="PANTHER" id="PTHR12011:SF347">
    <property type="entry name" value="FI21270P1-RELATED"/>
    <property type="match status" value="1"/>
</dbReference>
<proteinExistence type="predicted"/>
<reference evidence="10" key="1">
    <citation type="journal article" date="2017" name="bioRxiv">
        <title>Comparative analysis of the genomes of Stylophora pistillata and Acropora digitifera provides evidence for extensive differences between species of corals.</title>
        <authorList>
            <person name="Voolstra C.R."/>
            <person name="Li Y."/>
            <person name="Liew Y.J."/>
            <person name="Baumgarten S."/>
            <person name="Zoccola D."/>
            <person name="Flot J.-F."/>
            <person name="Tambutte S."/>
            <person name="Allemand D."/>
            <person name="Aranda M."/>
        </authorList>
    </citation>
    <scope>NUCLEOTIDE SEQUENCE [LARGE SCALE GENOMIC DNA]</scope>
</reference>
<dbReference type="PROSITE" id="PS50221">
    <property type="entry name" value="GAIN_B"/>
    <property type="match status" value="1"/>
</dbReference>
<feature type="transmembrane region" description="Helical" evidence="6">
    <location>
        <begin position="278"/>
        <end position="301"/>
    </location>
</feature>
<comment type="caution">
    <text evidence="9">The sequence shown here is derived from an EMBL/GenBank/DDBJ whole genome shotgun (WGS) entry which is preliminary data.</text>
</comment>
<dbReference type="InterPro" id="IPR046338">
    <property type="entry name" value="GAIN_dom_sf"/>
</dbReference>
<keyword evidence="4 6" id="KW-0472">Membrane</keyword>
<dbReference type="Pfam" id="PF01825">
    <property type="entry name" value="GPS"/>
    <property type="match status" value="1"/>
</dbReference>
<keyword evidence="10" id="KW-1185">Reference proteome</keyword>
<evidence type="ECO:0000313" key="9">
    <source>
        <dbReference type="EMBL" id="PFX17541.1"/>
    </source>
</evidence>
<dbReference type="PANTHER" id="PTHR12011">
    <property type="entry name" value="ADHESION G-PROTEIN COUPLED RECEPTOR"/>
    <property type="match status" value="1"/>
</dbReference>
<evidence type="ECO:0000256" key="6">
    <source>
        <dbReference type="SAM" id="Phobius"/>
    </source>
</evidence>
<dbReference type="EMBL" id="LSMT01000467">
    <property type="protein sequence ID" value="PFX17541.1"/>
    <property type="molecule type" value="Genomic_DNA"/>
</dbReference>
<keyword evidence="2 6" id="KW-0812">Transmembrane</keyword>
<evidence type="ECO:0000256" key="3">
    <source>
        <dbReference type="ARBA" id="ARBA00022989"/>
    </source>
</evidence>
<evidence type="ECO:0000256" key="1">
    <source>
        <dbReference type="ARBA" id="ARBA00004141"/>
    </source>
</evidence>
<dbReference type="PROSITE" id="PS50261">
    <property type="entry name" value="G_PROTEIN_RECEP_F2_4"/>
    <property type="match status" value="1"/>
</dbReference>
<dbReference type="GO" id="GO:0007166">
    <property type="term" value="P:cell surface receptor signaling pathway"/>
    <property type="evidence" value="ECO:0007669"/>
    <property type="project" value="InterPro"/>
</dbReference>
<organism evidence="9 10">
    <name type="scientific">Stylophora pistillata</name>
    <name type="common">Smooth cauliflower coral</name>
    <dbReference type="NCBI Taxonomy" id="50429"/>
    <lineage>
        <taxon>Eukaryota</taxon>
        <taxon>Metazoa</taxon>
        <taxon>Cnidaria</taxon>
        <taxon>Anthozoa</taxon>
        <taxon>Hexacorallia</taxon>
        <taxon>Scleractinia</taxon>
        <taxon>Astrocoeniina</taxon>
        <taxon>Pocilloporidae</taxon>
        <taxon>Stylophora</taxon>
    </lineage>
</organism>
<comment type="subcellular location">
    <subcellularLocation>
        <location evidence="1">Membrane</location>
        <topology evidence="1">Multi-pass membrane protein</topology>
    </subcellularLocation>
</comment>
<evidence type="ECO:0000256" key="2">
    <source>
        <dbReference type="ARBA" id="ARBA00022692"/>
    </source>
</evidence>
<accession>A0A2B4RIV8</accession>
<feature type="domain" description="GAIN-B" evidence="7">
    <location>
        <begin position="30"/>
        <end position="199"/>
    </location>
</feature>
<evidence type="ECO:0000313" key="10">
    <source>
        <dbReference type="Proteomes" id="UP000225706"/>
    </source>
</evidence>
<dbReference type="SMART" id="SM00303">
    <property type="entry name" value="GPS"/>
    <property type="match status" value="1"/>
</dbReference>
<evidence type="ECO:0000256" key="4">
    <source>
        <dbReference type="ARBA" id="ARBA00023136"/>
    </source>
</evidence>
<feature type="domain" description="G-protein coupled receptors family 2 profile 2" evidence="8">
    <location>
        <begin position="209"/>
        <end position="320"/>
    </location>
</feature>
<gene>
    <name evidence="9" type="primary">CELSR1</name>
    <name evidence="9" type="ORF">AWC38_SpisGene18140</name>
</gene>
<evidence type="ECO:0000259" key="8">
    <source>
        <dbReference type="PROSITE" id="PS50261"/>
    </source>
</evidence>
<dbReference type="InterPro" id="IPR017981">
    <property type="entry name" value="GPCR_2-like_7TM"/>
</dbReference>
<keyword evidence="3 6" id="KW-1133">Transmembrane helix</keyword>
<dbReference type="InterPro" id="IPR057244">
    <property type="entry name" value="GAIN_B"/>
</dbReference>
<dbReference type="Gene3D" id="1.20.1070.10">
    <property type="entry name" value="Rhodopsin 7-helix transmembrane proteins"/>
    <property type="match status" value="1"/>
</dbReference>
<dbReference type="GO" id="GO:0004930">
    <property type="term" value="F:G protein-coupled receptor activity"/>
    <property type="evidence" value="ECO:0007669"/>
    <property type="project" value="InterPro"/>
</dbReference>
<feature type="transmembrane region" description="Helical" evidence="6">
    <location>
        <begin position="211"/>
        <end position="234"/>
    </location>
</feature>
<dbReference type="Pfam" id="PF00002">
    <property type="entry name" value="7tm_2"/>
    <property type="match status" value="1"/>
</dbReference>
<protein>
    <submittedName>
        <fullName evidence="9">Cadherin EGF LAG seven-pass G-type receptor 1</fullName>
    </submittedName>
</protein>
<evidence type="ECO:0000259" key="7">
    <source>
        <dbReference type="PROSITE" id="PS50221"/>
    </source>
</evidence>
<dbReference type="Gene3D" id="2.60.220.50">
    <property type="match status" value="1"/>
</dbReference>
<dbReference type="PRINTS" id="PR00249">
    <property type="entry name" value="GPCRSECRETIN"/>
</dbReference>
<dbReference type="GO" id="GO:0005886">
    <property type="term" value="C:plasma membrane"/>
    <property type="evidence" value="ECO:0007669"/>
    <property type="project" value="TreeGrafter"/>
</dbReference>
<dbReference type="AlphaFoldDB" id="A0A2B4RIV8"/>
<dbReference type="OrthoDB" id="5987160at2759"/>
<evidence type="ECO:0000256" key="5">
    <source>
        <dbReference type="ARBA" id="ARBA00023157"/>
    </source>
</evidence>